<feature type="compositionally biased region" description="Basic residues" evidence="1">
    <location>
        <begin position="1120"/>
        <end position="1133"/>
    </location>
</feature>
<feature type="region of interest" description="Disordered" evidence="1">
    <location>
        <begin position="133"/>
        <end position="173"/>
    </location>
</feature>
<dbReference type="EMBL" id="DF143513">
    <property type="protein sequence ID" value="GAA53508.1"/>
    <property type="molecule type" value="Genomic_DNA"/>
</dbReference>
<sequence>MWNFYSHSPSSKPQTYYSRILLPQDDGETAPNSARKAQTPSRAGRVAPTSRQSRHSLRTHSIAAPWMAPNRTSVSTLFNFRPAPHYSSVIFKPPIRSGSIKVEPRILDLTEPPMSHTVKRALRMLESKKRTCASVSSDVSSLPASDDDDGLSNTSKRRRIQTPVPNSHKDYDVSTIGNIPSSDGFHFTSIGQLRGTVPSLRRDHLTVSVGSTDANKSTVVLPNGSTESHMTGVSIDRSSSAKPTPDHFRSPISSEASIRRRIPYMSPAELDALFNAKCKPPAMAMEEEHSGSDQEEFELPSLGRQFSERPAPSTRNVSPLPSRDSGTPLIETTTSATIDEVPDKPPPPSSRVNSVARFIANLEAYGSKVSTSDGSGTNLSPSIRCLSPSEMSARVSRIRRLLSSPSVSEATGTAATTQVMSSSRSLVPSALPAFSMLTSVPPAVSLSTPILSTTNVPISASTFAQPTSTGAPTDVKASLPFAFTFPPTCLAAKSPAASTVPPITTVGSLPTFTLPASSTTTVSVSSVPSVSTSSAGAPPPFSFPAVTSAPGIATPPSVVQPNPVIEKPDSGASVVSAPVTNAFVPAVTSSVTQCPNLFNFVSTPSSQPPATTAATVATQTSMTAVTAAPLFSFSTVPSAMTSSTGSTAPTQLKTSVNQPSTFGSLTSWSSSKPASTEAALTTPSVSLAPSQSETKTSGGTPVTFLAPSTVTSTGSSTGFNFSVPVATSTTTTAGVGFSFATAPLNTTTTLATTTTAALSASSLFQTPIATTSTGTLKPVFSFPSLCSASSIPSTFGLIKPLTTTTATVTTTTTTPTTTSSSSSMFNFGSKLGSAPTFGFSSSIPSTTTTTTTSLTSSAFVFGKADKQPQPSTVFSSFGVSTAPTTLSTTSANLFTLGMKPATVAGPVTFTAPTASTTSSWFGTPTTNFVAPAFGVHAATTAVSATSASGFSFTSSATNTTGLPSVATAPGQLFQFGASSSGSLFTATTPTNSILAPAASASPVFAFGQQASTTSPFQTAISSANSNIPSFENPKTATATSAPFQFGAAQSTSGFNFGQTSLPTAATATAFGTTPASTTGFVFGQISNAFGGQQQQQQPLVNNPFAFGTTPPNPSGAIATPRRRVTAARSRRRP</sequence>
<evidence type="ECO:0000313" key="3">
    <source>
        <dbReference type="Proteomes" id="UP000008909"/>
    </source>
</evidence>
<protein>
    <submittedName>
        <fullName evidence="2">Uncharacterized protein</fullName>
    </submittedName>
</protein>
<feature type="region of interest" description="Disordered" evidence="1">
    <location>
        <begin position="305"/>
        <end position="352"/>
    </location>
</feature>
<reference key="2">
    <citation type="submission" date="2011-10" db="EMBL/GenBank/DDBJ databases">
        <title>The genome and transcriptome sequence of Clonorchis sinensis provide insights into the carcinogenic liver fluke.</title>
        <authorList>
            <person name="Wang X."/>
            <person name="Huang Y."/>
            <person name="Chen W."/>
            <person name="Liu H."/>
            <person name="Guo L."/>
            <person name="Chen Y."/>
            <person name="Luo F."/>
            <person name="Zhou W."/>
            <person name="Sun J."/>
            <person name="Mao Q."/>
            <person name="Liang P."/>
            <person name="Zhou C."/>
            <person name="Tian Y."/>
            <person name="Men J."/>
            <person name="Lv X."/>
            <person name="Huang L."/>
            <person name="Zhou J."/>
            <person name="Hu Y."/>
            <person name="Li R."/>
            <person name="Zhang F."/>
            <person name="Lei H."/>
            <person name="Li X."/>
            <person name="Hu X."/>
            <person name="Liang C."/>
            <person name="Xu J."/>
            <person name="Wu Z."/>
            <person name="Yu X."/>
        </authorList>
    </citation>
    <scope>NUCLEOTIDE SEQUENCE</scope>
    <source>
        <strain>Henan</strain>
    </source>
</reference>
<feature type="region of interest" description="Disordered" evidence="1">
    <location>
        <begin position="679"/>
        <end position="701"/>
    </location>
</feature>
<feature type="region of interest" description="Disordered" evidence="1">
    <location>
        <begin position="216"/>
        <end position="255"/>
    </location>
</feature>
<accession>G7YKM6</accession>
<evidence type="ECO:0000313" key="2">
    <source>
        <dbReference type="EMBL" id="GAA53508.1"/>
    </source>
</evidence>
<evidence type="ECO:0000256" key="1">
    <source>
        <dbReference type="SAM" id="MobiDB-lite"/>
    </source>
</evidence>
<reference evidence="2" key="1">
    <citation type="journal article" date="2011" name="Genome Biol.">
        <title>The draft genome of the carcinogenic human liver fluke Clonorchis sinensis.</title>
        <authorList>
            <person name="Wang X."/>
            <person name="Chen W."/>
            <person name="Huang Y."/>
            <person name="Sun J."/>
            <person name="Men J."/>
            <person name="Liu H."/>
            <person name="Luo F."/>
            <person name="Guo L."/>
            <person name="Lv X."/>
            <person name="Deng C."/>
            <person name="Zhou C."/>
            <person name="Fan Y."/>
            <person name="Li X."/>
            <person name="Huang L."/>
            <person name="Hu Y."/>
            <person name="Liang C."/>
            <person name="Hu X."/>
            <person name="Xu J."/>
            <person name="Yu X."/>
        </authorList>
    </citation>
    <scope>NUCLEOTIDE SEQUENCE [LARGE SCALE GENOMIC DNA]</scope>
    <source>
        <strain evidence="2">Henan</strain>
    </source>
</reference>
<feature type="region of interest" description="Disordered" evidence="1">
    <location>
        <begin position="24"/>
        <end position="57"/>
    </location>
</feature>
<feature type="compositionally biased region" description="Low complexity" evidence="1">
    <location>
        <begin position="133"/>
        <end position="144"/>
    </location>
</feature>
<keyword evidence="3" id="KW-1185">Reference proteome</keyword>
<dbReference type="Proteomes" id="UP000008909">
    <property type="component" value="Unassembled WGS sequence"/>
</dbReference>
<feature type="region of interest" description="Disordered" evidence="1">
    <location>
        <begin position="1104"/>
        <end position="1133"/>
    </location>
</feature>
<feature type="compositionally biased region" description="Polar residues" evidence="1">
    <location>
        <begin position="216"/>
        <end position="242"/>
    </location>
</feature>
<gene>
    <name evidence="2" type="ORF">CLF_110396</name>
</gene>
<feature type="compositionally biased region" description="Polar residues" evidence="1">
    <location>
        <begin position="30"/>
        <end position="41"/>
    </location>
</feature>
<organism evidence="2 3">
    <name type="scientific">Clonorchis sinensis</name>
    <name type="common">Chinese liver fluke</name>
    <dbReference type="NCBI Taxonomy" id="79923"/>
    <lineage>
        <taxon>Eukaryota</taxon>
        <taxon>Metazoa</taxon>
        <taxon>Spiralia</taxon>
        <taxon>Lophotrochozoa</taxon>
        <taxon>Platyhelminthes</taxon>
        <taxon>Trematoda</taxon>
        <taxon>Digenea</taxon>
        <taxon>Opisthorchiida</taxon>
        <taxon>Opisthorchiata</taxon>
        <taxon>Opisthorchiidae</taxon>
        <taxon>Clonorchis</taxon>
    </lineage>
</organism>
<proteinExistence type="predicted"/>
<feature type="compositionally biased region" description="Polar residues" evidence="1">
    <location>
        <begin position="679"/>
        <end position="700"/>
    </location>
</feature>
<dbReference type="AlphaFoldDB" id="G7YKM6"/>
<name>G7YKM6_CLOSI</name>